<dbReference type="STRING" id="1302690.BUE76_13435"/>
<evidence type="ECO:0000313" key="2">
    <source>
        <dbReference type="Proteomes" id="UP000184368"/>
    </source>
</evidence>
<keyword evidence="2" id="KW-1185">Reference proteome</keyword>
<reference evidence="1 2" key="1">
    <citation type="submission" date="2016-11" db="EMBL/GenBank/DDBJ databases">
        <authorList>
            <person name="Jaros S."/>
            <person name="Januszkiewicz K."/>
            <person name="Wedrychowicz H."/>
        </authorList>
    </citation>
    <scope>NUCLEOTIDE SEQUENCE [LARGE SCALE GENOMIC DNA]</scope>
    <source>
        <strain evidence="1 2">DSM 26897</strain>
    </source>
</reference>
<dbReference type="OrthoDB" id="653743at2"/>
<dbReference type="Proteomes" id="UP000184368">
    <property type="component" value="Unassembled WGS sequence"/>
</dbReference>
<organism evidence="1 2">
    <name type="scientific">Cnuella takakiae</name>
    <dbReference type="NCBI Taxonomy" id="1302690"/>
    <lineage>
        <taxon>Bacteria</taxon>
        <taxon>Pseudomonadati</taxon>
        <taxon>Bacteroidota</taxon>
        <taxon>Chitinophagia</taxon>
        <taxon>Chitinophagales</taxon>
        <taxon>Chitinophagaceae</taxon>
        <taxon>Cnuella</taxon>
    </lineage>
</organism>
<name>A0A1M4UU50_9BACT</name>
<dbReference type="EMBL" id="FQUO01000002">
    <property type="protein sequence ID" value="SHE60177.1"/>
    <property type="molecule type" value="Genomic_DNA"/>
</dbReference>
<protein>
    <recommendedName>
        <fullName evidence="3">Lipoprotein</fullName>
    </recommendedName>
</protein>
<gene>
    <name evidence="1" type="ORF">SAMN05444008_10252</name>
</gene>
<accession>A0A1M4UU50</accession>
<evidence type="ECO:0000313" key="1">
    <source>
        <dbReference type="EMBL" id="SHE60177.1"/>
    </source>
</evidence>
<evidence type="ECO:0008006" key="3">
    <source>
        <dbReference type="Google" id="ProtNLM"/>
    </source>
</evidence>
<dbReference type="PROSITE" id="PS51257">
    <property type="entry name" value="PROKAR_LIPOPROTEIN"/>
    <property type="match status" value="1"/>
</dbReference>
<dbReference type="AlphaFoldDB" id="A0A1M4UU50"/>
<proteinExistence type="predicted"/>
<dbReference type="RefSeq" id="WP_073039614.1">
    <property type="nucleotide sequence ID" value="NZ_FQUO01000002.1"/>
</dbReference>
<sequence length="319" mass="35028">MFRFAVLCTLIFLSACGSKDKNSTAASTDGSGNAAFASLFQEMKPPYTLSDSGLLANKDTVRIRSEQWNQFIPDSITKNIFGATTRINYTPLASFKGKKGEQYFLVKAARENRSAALMVVAAHPDSLTAVLPFLVPDKDAASKQVTSFEGNFSVIRTVHRTLPDDSFQEGKDVFAYSELGRTFDLVMTDPLSDEKPELINPIDTLGSNYTYAGDYSRDKRNIVSVRDGRKKGLITVFIHMEAKEGTCTGEIKGDAEIVDGTTAIYRTPGDPCILTLKFGKGAVTLQEQEGCGSRRGLECSFNGTFKKKKEADTKETKRK</sequence>